<sequence length="274" mass="32349">MRKQILKPLMLLFLVLHISCKEEKKTENLLEKKEHIENIDYAEFKVINTEDLSRKAFGKKSLSEYSTTEIQNLPINKKMLYKIAFTNKLKEANLKPTIEKFINKLSSEDNDIDEIIINIYSDESLTNSSFDIGTAIWAKQGKLGNVDAEIAKGNDREGYEISYNLLNKDLDEYLLQKNKSENKFGLKEEERREFFKEIVKAEDKANEYKRNEEDKAFELNLSKEKLKIEYDKIDVETKRLMKKYKTEILKKYKITSEEEKEISNEAFNENWPLE</sequence>
<dbReference type="RefSeq" id="WP_187658704.1">
    <property type="nucleotide sequence ID" value="NZ_JACSOD020000367.1"/>
</dbReference>
<dbReference type="Proteomes" id="UP000759529">
    <property type="component" value="Unassembled WGS sequence"/>
</dbReference>
<evidence type="ECO:0000256" key="1">
    <source>
        <dbReference type="SAM" id="Coils"/>
    </source>
</evidence>
<keyword evidence="1" id="KW-0175">Coiled coil</keyword>
<accession>A0ABS2CUX6</accession>
<evidence type="ECO:0008006" key="4">
    <source>
        <dbReference type="Google" id="ProtNLM"/>
    </source>
</evidence>
<organism evidence="2 3">
    <name type="scientific">Flavobacterium macrobrachii</name>
    <dbReference type="NCBI Taxonomy" id="591204"/>
    <lineage>
        <taxon>Bacteria</taxon>
        <taxon>Pseudomonadati</taxon>
        <taxon>Bacteroidota</taxon>
        <taxon>Flavobacteriia</taxon>
        <taxon>Flavobacteriales</taxon>
        <taxon>Flavobacteriaceae</taxon>
        <taxon>Flavobacterium</taxon>
    </lineage>
</organism>
<comment type="caution">
    <text evidence="2">The sequence shown here is derived from an EMBL/GenBank/DDBJ whole genome shotgun (WGS) entry which is preliminary data.</text>
</comment>
<proteinExistence type="predicted"/>
<protein>
    <recommendedName>
        <fullName evidence="4">Lipoprotein</fullName>
    </recommendedName>
</protein>
<feature type="coiled-coil region" evidence="1">
    <location>
        <begin position="163"/>
        <end position="211"/>
    </location>
</feature>
<keyword evidence="3" id="KW-1185">Reference proteome</keyword>
<evidence type="ECO:0000313" key="3">
    <source>
        <dbReference type="Proteomes" id="UP000759529"/>
    </source>
</evidence>
<reference evidence="2 3" key="1">
    <citation type="submission" date="2021-02" db="EMBL/GenBank/DDBJ databases">
        <authorList>
            <person name="Jung H.S."/>
            <person name="Chun B.H."/>
            <person name="Jeon C.O."/>
        </authorList>
    </citation>
    <scope>NUCLEOTIDE SEQUENCE [LARGE SCALE GENOMIC DNA]</scope>
    <source>
        <strain evidence="2 3">LMG 25203</strain>
    </source>
</reference>
<evidence type="ECO:0000313" key="2">
    <source>
        <dbReference type="EMBL" id="MBM6498027.1"/>
    </source>
</evidence>
<gene>
    <name evidence="2" type="ORF">H9X54_001760</name>
</gene>
<dbReference type="EMBL" id="JACSOD020000367">
    <property type="protein sequence ID" value="MBM6498027.1"/>
    <property type="molecule type" value="Genomic_DNA"/>
</dbReference>
<name>A0ABS2CUX6_9FLAO</name>